<proteinExistence type="predicted"/>
<dbReference type="Gene3D" id="3.30.420.10">
    <property type="entry name" value="Ribonuclease H-like superfamily/Ribonuclease H"/>
    <property type="match status" value="1"/>
</dbReference>
<accession>A0AAJ6QQ68</accession>
<name>A0AAJ6QQ68_9ACAR</name>
<dbReference type="Proteomes" id="UP000694867">
    <property type="component" value="Unplaced"/>
</dbReference>
<dbReference type="GeneID" id="100900439"/>
<evidence type="ECO:0000259" key="1">
    <source>
        <dbReference type="PROSITE" id="PS50994"/>
    </source>
</evidence>
<keyword evidence="2" id="KW-1185">Reference proteome</keyword>
<dbReference type="PROSITE" id="PS50994">
    <property type="entry name" value="INTEGRASE"/>
    <property type="match status" value="1"/>
</dbReference>
<dbReference type="InterPro" id="IPR040676">
    <property type="entry name" value="DUF5641"/>
</dbReference>
<dbReference type="InterPro" id="IPR012337">
    <property type="entry name" value="RNaseH-like_sf"/>
</dbReference>
<protein>
    <submittedName>
        <fullName evidence="3">Uncharacterized protein LOC100900439</fullName>
    </submittedName>
</protein>
<dbReference type="InterPro" id="IPR001584">
    <property type="entry name" value="Integrase_cat-core"/>
</dbReference>
<dbReference type="RefSeq" id="XP_003740169.1">
    <property type="nucleotide sequence ID" value="XM_003740121.1"/>
</dbReference>
<dbReference type="GO" id="GO:0003676">
    <property type="term" value="F:nucleic acid binding"/>
    <property type="evidence" value="ECO:0007669"/>
    <property type="project" value="InterPro"/>
</dbReference>
<reference evidence="3" key="1">
    <citation type="submission" date="2025-08" db="UniProtKB">
        <authorList>
            <consortium name="RefSeq"/>
        </authorList>
    </citation>
    <scope>IDENTIFICATION</scope>
</reference>
<dbReference type="KEGG" id="goe:100900439"/>
<dbReference type="GO" id="GO:0015074">
    <property type="term" value="P:DNA integration"/>
    <property type="evidence" value="ECO:0007669"/>
    <property type="project" value="InterPro"/>
</dbReference>
<dbReference type="InterPro" id="IPR036397">
    <property type="entry name" value="RNaseH_sf"/>
</dbReference>
<feature type="domain" description="Integrase catalytic" evidence="1">
    <location>
        <begin position="328"/>
        <end position="515"/>
    </location>
</feature>
<dbReference type="SUPFAM" id="SSF53098">
    <property type="entry name" value="Ribonuclease H-like"/>
    <property type="match status" value="1"/>
</dbReference>
<dbReference type="PANTHER" id="PTHR47331">
    <property type="entry name" value="PHD-TYPE DOMAIN-CONTAINING PROTEIN"/>
    <property type="match status" value="1"/>
</dbReference>
<dbReference type="AlphaFoldDB" id="A0AAJ6QQ68"/>
<sequence length="642" mass="72999">MAKVKVAPIKAKFDTQTRVLGAVLAARLLTALRHHLGFPIHSHHLYCDNASVIGWMRSDAEKWKPYVANRIRRIRSLIGDATFNYVKSEDNPADLITRRSSDLADPKQASLWTQGPSWLKNPQEIPFRVELNLRSGDTPTAVERERKATPTISSCFLSSAAKGQEPIFFENLFSSWLKTIRFWAFMKRIKTKAQDAKARLLKGSPSPRALSAEDRNAKTYSPFMDEQGFIRCRTRLTQSDQLTDNQKFPIILPPGGGLCKQIIRYTHERKCFHSGGVAATLHELRKDFLILHARKLTRQVISECTTCKIFRAEAASLPMATLPKFRIEQANPFQHAGCDFSGPYRYKKDSGETGKAYILLFDCCVSRAVHLQLTTDLSTVEVLGALQKFINRYPFVETINSDNGLSFQRASKEIRAIYEHIRDGSIKKLLAENFITWTFHTPLSPQSGGHFERLIGCVKKPLRRILGTAIPHFRDLEIILTGVEAMVNRRPLTPVATGPDDVEALCPFDLIYGRRGRTFMPQHDLTPHTKADEGRSIFQKRYQYQQRLLNAFWKRYQGEYLQFLSTAHKRFPRKTKPLEIGDICLLEDTANNRAVWPLCKVIAFPDNVPAAESRSCTVRTARGQTLIRPIRILYPITESTLG</sequence>
<organism evidence="2 3">
    <name type="scientific">Galendromus occidentalis</name>
    <name type="common">western predatory mite</name>
    <dbReference type="NCBI Taxonomy" id="34638"/>
    <lineage>
        <taxon>Eukaryota</taxon>
        <taxon>Metazoa</taxon>
        <taxon>Ecdysozoa</taxon>
        <taxon>Arthropoda</taxon>
        <taxon>Chelicerata</taxon>
        <taxon>Arachnida</taxon>
        <taxon>Acari</taxon>
        <taxon>Parasitiformes</taxon>
        <taxon>Mesostigmata</taxon>
        <taxon>Gamasina</taxon>
        <taxon>Phytoseioidea</taxon>
        <taxon>Phytoseiidae</taxon>
        <taxon>Typhlodrominae</taxon>
        <taxon>Galendromus</taxon>
    </lineage>
</organism>
<evidence type="ECO:0000313" key="2">
    <source>
        <dbReference type="Proteomes" id="UP000694867"/>
    </source>
</evidence>
<evidence type="ECO:0000313" key="3">
    <source>
        <dbReference type="RefSeq" id="XP_003740169.1"/>
    </source>
</evidence>
<dbReference type="Pfam" id="PF18701">
    <property type="entry name" value="DUF5641"/>
    <property type="match status" value="1"/>
</dbReference>
<gene>
    <name evidence="3" type="primary">LOC100900439</name>
</gene>